<dbReference type="PATRIC" id="fig|1590043.3.peg.2728"/>
<feature type="domain" description="DUF305" evidence="2">
    <location>
        <begin position="95"/>
        <end position="143"/>
    </location>
</feature>
<protein>
    <submittedName>
        <fullName evidence="4">DUF305 domain-containing protein</fullName>
    </submittedName>
</protein>
<dbReference type="InterPro" id="IPR005183">
    <property type="entry name" value="DUF305_CopM-like"/>
</dbReference>
<dbReference type="RefSeq" id="WP_075067282.1">
    <property type="nucleotide sequence ID" value="NZ_LKAJ02000002.1"/>
</dbReference>
<dbReference type="EMBL" id="LKAJ02000002">
    <property type="protein sequence ID" value="MCS5712787.1"/>
    <property type="molecule type" value="Genomic_DNA"/>
</dbReference>
<keyword evidence="1" id="KW-0812">Transmembrane</keyword>
<proteinExistence type="predicted"/>
<evidence type="ECO:0000256" key="1">
    <source>
        <dbReference type="SAM" id="Phobius"/>
    </source>
</evidence>
<dbReference type="Pfam" id="PF03713">
    <property type="entry name" value="DUF305"/>
    <property type="match status" value="1"/>
</dbReference>
<evidence type="ECO:0000313" key="4">
    <source>
        <dbReference type="EMBL" id="MCS5712787.1"/>
    </source>
</evidence>
<reference evidence="4" key="3">
    <citation type="submission" date="2021-06" db="EMBL/GenBank/DDBJ databases">
        <title>Genomic Description and Analysis of Intracellular Bacteria, Candidatus Berkiella cookevillensis and Candidatus Berkiella aquae.</title>
        <authorList>
            <person name="Kidane D.T."/>
            <person name="Mehari Y.T."/>
            <person name="Rice F.C."/>
            <person name="Arivett B.A."/>
            <person name="Farone A.L."/>
            <person name="Berk S.G."/>
            <person name="Farone M.B."/>
        </authorList>
    </citation>
    <scope>NUCLEOTIDE SEQUENCE</scope>
    <source>
        <strain evidence="4">HT99</strain>
    </source>
</reference>
<keyword evidence="5" id="KW-1185">Reference proteome</keyword>
<accession>A0A0Q9YW01</accession>
<evidence type="ECO:0000259" key="2">
    <source>
        <dbReference type="Pfam" id="PF03713"/>
    </source>
</evidence>
<dbReference type="OrthoDB" id="8603558at2"/>
<dbReference type="AlphaFoldDB" id="A0A0Q9YW01"/>
<evidence type="ECO:0000313" key="5">
    <source>
        <dbReference type="Proteomes" id="UP000051497"/>
    </source>
</evidence>
<reference evidence="4" key="2">
    <citation type="journal article" date="2016" name="Genome Announc.">
        <title>Draft Genome Sequences of Two Novel Amoeba-Resistant Intranuclear Bacteria, 'Candidatus Berkiella cookevillensis' and 'Candidatus Berkiella aquae'.</title>
        <authorList>
            <person name="Mehari Y.T."/>
            <person name="Arivett B.A."/>
            <person name="Farone A.L."/>
            <person name="Gunderson J.H."/>
            <person name="Farone M.B."/>
        </authorList>
    </citation>
    <scope>NUCLEOTIDE SEQUENCE</scope>
    <source>
        <strain evidence="4">HT99</strain>
    </source>
</reference>
<keyword evidence="1" id="KW-1133">Transmembrane helix</keyword>
<dbReference type="EMBL" id="LKAJ01000014">
    <property type="protein sequence ID" value="KRG20291.1"/>
    <property type="molecule type" value="Genomic_DNA"/>
</dbReference>
<sequence>MHTKQYKILAIMTLLHFMIMYALMYSMVNIMGNVYLNLNQAYMTGLMTVPMVFLELLLMRAMYPSSKLNSLIIISSILLVIFLWLFIRNQTIIYDKQFLRSMIPHHAGAILMCEQAPIKDPEIQKLCKDIIEGQQKEIDMMKRKLQNS</sequence>
<organism evidence="3">
    <name type="scientific">Candidatus Berkiella aquae</name>
    <dbReference type="NCBI Taxonomy" id="295108"/>
    <lineage>
        <taxon>Bacteria</taxon>
        <taxon>Pseudomonadati</taxon>
        <taxon>Pseudomonadota</taxon>
        <taxon>Gammaproteobacteria</taxon>
        <taxon>Candidatus Berkiellales</taxon>
        <taxon>Candidatus Berkiellaceae</taxon>
        <taxon>Candidatus Berkiella</taxon>
    </lineage>
</organism>
<feature type="transmembrane region" description="Helical" evidence="1">
    <location>
        <begin position="70"/>
        <end position="87"/>
    </location>
</feature>
<name>A0A0Q9YW01_9GAMM</name>
<dbReference type="InterPro" id="IPR012347">
    <property type="entry name" value="Ferritin-like"/>
</dbReference>
<feature type="transmembrane region" description="Helical" evidence="1">
    <location>
        <begin position="40"/>
        <end position="58"/>
    </location>
</feature>
<reference evidence="3" key="1">
    <citation type="submission" date="2015-09" db="EMBL/GenBank/DDBJ databases">
        <title>Draft Genome Sequences of Two Novel Amoeba-resistant Intranuclear Bacteria, Candidatus Berkiella cookevillensis and Candidatus Berkiella aquae.</title>
        <authorList>
            <person name="Mehari Y.T."/>
            <person name="Arivett B.A."/>
            <person name="Farone A.L."/>
            <person name="Gunderson J.H."/>
            <person name="Farone M.B."/>
        </authorList>
    </citation>
    <scope>NUCLEOTIDE SEQUENCE [LARGE SCALE GENOMIC DNA]</scope>
    <source>
        <strain evidence="3">HT99</strain>
    </source>
</reference>
<feature type="transmembrane region" description="Helical" evidence="1">
    <location>
        <begin position="7"/>
        <end position="28"/>
    </location>
</feature>
<comment type="caution">
    <text evidence="3">The sequence shown here is derived from an EMBL/GenBank/DDBJ whole genome shotgun (WGS) entry which is preliminary data.</text>
</comment>
<gene>
    <name evidence="4" type="ORF">HT99x_015210</name>
    <name evidence="3" type="ORF">HT99x_02683</name>
</gene>
<dbReference type="Gene3D" id="1.20.1260.10">
    <property type="match status" value="1"/>
</dbReference>
<keyword evidence="1" id="KW-0472">Membrane</keyword>
<evidence type="ECO:0000313" key="3">
    <source>
        <dbReference type="EMBL" id="KRG20291.1"/>
    </source>
</evidence>
<dbReference type="STRING" id="295108.HT99x_02683"/>
<dbReference type="Proteomes" id="UP000051497">
    <property type="component" value="Unassembled WGS sequence"/>
</dbReference>